<dbReference type="CDD" id="cd18787">
    <property type="entry name" value="SF2_C_DEAD"/>
    <property type="match status" value="1"/>
</dbReference>
<dbReference type="SUPFAM" id="SSF52540">
    <property type="entry name" value="P-loop containing nucleoside triphosphate hydrolases"/>
    <property type="match status" value="1"/>
</dbReference>
<dbReference type="PANTHER" id="PTHR47958">
    <property type="entry name" value="ATP-DEPENDENT RNA HELICASE DBP3"/>
    <property type="match status" value="1"/>
</dbReference>
<feature type="domain" description="Helicase C-terminal" evidence="9">
    <location>
        <begin position="308"/>
        <end position="457"/>
    </location>
</feature>
<dbReference type="Gene3D" id="3.40.50.300">
    <property type="entry name" value="P-loop containing nucleotide triphosphate hydrolases"/>
    <property type="match status" value="2"/>
</dbReference>
<dbReference type="PROSITE" id="PS51195">
    <property type="entry name" value="Q_MOTIF"/>
    <property type="match status" value="1"/>
</dbReference>
<evidence type="ECO:0000256" key="6">
    <source>
        <dbReference type="PROSITE-ProRule" id="PRU00552"/>
    </source>
</evidence>
<evidence type="ECO:0000313" key="12">
    <source>
        <dbReference type="Proteomes" id="UP000189513"/>
    </source>
</evidence>
<dbReference type="SMART" id="SM00490">
    <property type="entry name" value="HELICc"/>
    <property type="match status" value="1"/>
</dbReference>
<dbReference type="AlphaFoldDB" id="A0A1V2L5G5"/>
<feature type="short sequence motif" description="Q motif" evidence="6">
    <location>
        <begin position="175"/>
        <end position="204"/>
    </location>
</feature>
<evidence type="ECO:0000256" key="2">
    <source>
        <dbReference type="ARBA" id="ARBA00022741"/>
    </source>
</evidence>
<evidence type="ECO:0000256" key="5">
    <source>
        <dbReference type="ARBA" id="ARBA00022840"/>
    </source>
</evidence>
<accession>A0A1V2L5G5</accession>
<keyword evidence="3" id="KW-0378">Hydrolase</keyword>
<reference evidence="12" key="1">
    <citation type="journal article" date="2017" name="Genome Announc.">
        <title>Genome sequences of Cyberlindnera fabianii 65, Pichia kudriavzevii 129, and Saccharomyces cerevisiae 131 isolated from fermented masau fruits in Zimbabwe.</title>
        <authorList>
            <person name="van Rijswijck I.M.H."/>
            <person name="Derks M.F.L."/>
            <person name="Abee T."/>
            <person name="de Ridder D."/>
            <person name="Smid E.J."/>
        </authorList>
    </citation>
    <scope>NUCLEOTIDE SEQUENCE [LARGE SCALE GENOMIC DNA]</scope>
    <source>
        <strain evidence="12">65</strain>
    </source>
</reference>
<feature type="non-terminal residue" evidence="11">
    <location>
        <position position="1"/>
    </location>
</feature>
<keyword evidence="2" id="KW-0547">Nucleotide-binding</keyword>
<dbReference type="PROSITE" id="PS51194">
    <property type="entry name" value="HELICASE_CTER"/>
    <property type="match status" value="1"/>
</dbReference>
<sequence>EISHLLKNSLLRKRAETQQVPKFLSKKERQQLQRQQVVEQVVEQPTNQSNGYKKRLSKDEDIESIRKRQREEEVQRNYKKMLQNSRGRKFNFGWEDSNEVNDDDEEDDDLVTKYSLDPIVKPRYDGFGIPGRKTIDDIHWTKKRLEEMKPRDWRIMKENFEIILRGSNVPNPLRYWHEQADMDPQLLDIITKRLGYEEPTPIQRASIPVALQKRDIIGIAETGSGKTLAYLLPMLCKLLNLPRLNTYTKVDGPYGLILVPTRELAQQIEYVENPVIVNIGSTSSTELTVNERIDERFEFFPTDDDSKKIKRLVKILESGQYQPPIIVFINYKESGEYINKQLLAKGHRVSLIHGSKSQDQREAALRSFKDGETDILIGTNVAARGIDVNNVSLVINYQMTKKIDDYVHRVGRTGRAGNYGTAITFLSEKDDMEIINDLKKMLRKSRKKVPEEFKKFDDKVFNIM</sequence>
<dbReference type="InterPro" id="IPR014014">
    <property type="entry name" value="RNA_helicase_DEAD_Q_motif"/>
</dbReference>
<dbReference type="InterPro" id="IPR001650">
    <property type="entry name" value="Helicase_C-like"/>
</dbReference>
<feature type="domain" description="DEAD-box RNA helicase Q" evidence="10">
    <location>
        <begin position="175"/>
        <end position="204"/>
    </location>
</feature>
<feature type="domain" description="Helicase ATP-binding" evidence="8">
    <location>
        <begin position="207"/>
        <end position="269"/>
    </location>
</feature>
<evidence type="ECO:0000259" key="8">
    <source>
        <dbReference type="PROSITE" id="PS51192"/>
    </source>
</evidence>
<evidence type="ECO:0000256" key="1">
    <source>
        <dbReference type="ARBA" id="ARBA00012552"/>
    </source>
</evidence>
<evidence type="ECO:0000313" key="11">
    <source>
        <dbReference type="EMBL" id="ONH67123.1"/>
    </source>
</evidence>
<dbReference type="Pfam" id="PF00270">
    <property type="entry name" value="DEAD"/>
    <property type="match status" value="1"/>
</dbReference>
<keyword evidence="4 11" id="KW-0347">Helicase</keyword>
<dbReference type="GO" id="GO:0005524">
    <property type="term" value="F:ATP binding"/>
    <property type="evidence" value="ECO:0007669"/>
    <property type="project" value="UniProtKB-KW"/>
</dbReference>
<evidence type="ECO:0000256" key="4">
    <source>
        <dbReference type="ARBA" id="ARBA00022806"/>
    </source>
</evidence>
<dbReference type="STRING" id="36022.A0A1V2L5G5"/>
<dbReference type="PROSITE" id="PS51192">
    <property type="entry name" value="HELICASE_ATP_BIND_1"/>
    <property type="match status" value="1"/>
</dbReference>
<protein>
    <recommendedName>
        <fullName evidence="1">RNA helicase</fullName>
        <ecNumber evidence="1">3.6.4.13</ecNumber>
    </recommendedName>
</protein>
<dbReference type="VEuPathDB" id="FungiDB:BON22_3286"/>
<proteinExistence type="predicted"/>
<dbReference type="InterPro" id="IPR027417">
    <property type="entry name" value="P-loop_NTPase"/>
</dbReference>
<keyword evidence="12" id="KW-1185">Reference proteome</keyword>
<evidence type="ECO:0000256" key="3">
    <source>
        <dbReference type="ARBA" id="ARBA00022801"/>
    </source>
</evidence>
<dbReference type="Pfam" id="PF00271">
    <property type="entry name" value="Helicase_C"/>
    <property type="match status" value="1"/>
</dbReference>
<dbReference type="InterPro" id="IPR011545">
    <property type="entry name" value="DEAD/DEAH_box_helicase_dom"/>
</dbReference>
<dbReference type="EC" id="3.6.4.13" evidence="1"/>
<gene>
    <name evidence="11" type="ORF">BON22_3286</name>
</gene>
<evidence type="ECO:0000256" key="7">
    <source>
        <dbReference type="SAM" id="MobiDB-lite"/>
    </source>
</evidence>
<dbReference type="GO" id="GO:0003724">
    <property type="term" value="F:RNA helicase activity"/>
    <property type="evidence" value="ECO:0007669"/>
    <property type="project" value="UniProtKB-EC"/>
</dbReference>
<evidence type="ECO:0000259" key="10">
    <source>
        <dbReference type="PROSITE" id="PS51195"/>
    </source>
</evidence>
<comment type="caution">
    <text evidence="11">The sequence shown here is derived from an EMBL/GenBank/DDBJ whole genome shotgun (WGS) entry which is preliminary data.</text>
</comment>
<keyword evidence="5" id="KW-0067">ATP-binding</keyword>
<dbReference type="SMART" id="SM00487">
    <property type="entry name" value="DEXDc"/>
    <property type="match status" value="1"/>
</dbReference>
<organism evidence="11 12">
    <name type="scientific">Cyberlindnera fabianii</name>
    <name type="common">Yeast</name>
    <name type="synonym">Hansenula fabianii</name>
    <dbReference type="NCBI Taxonomy" id="36022"/>
    <lineage>
        <taxon>Eukaryota</taxon>
        <taxon>Fungi</taxon>
        <taxon>Dikarya</taxon>
        <taxon>Ascomycota</taxon>
        <taxon>Saccharomycotina</taxon>
        <taxon>Saccharomycetes</taxon>
        <taxon>Phaffomycetales</taxon>
        <taxon>Phaffomycetaceae</taxon>
        <taxon>Cyberlindnera</taxon>
    </lineage>
</organism>
<evidence type="ECO:0000259" key="9">
    <source>
        <dbReference type="PROSITE" id="PS51194"/>
    </source>
</evidence>
<dbReference type="GO" id="GO:0003676">
    <property type="term" value="F:nucleic acid binding"/>
    <property type="evidence" value="ECO:0007669"/>
    <property type="project" value="InterPro"/>
</dbReference>
<dbReference type="GO" id="GO:0016787">
    <property type="term" value="F:hydrolase activity"/>
    <property type="evidence" value="ECO:0007669"/>
    <property type="project" value="UniProtKB-KW"/>
</dbReference>
<feature type="region of interest" description="Disordered" evidence="7">
    <location>
        <begin position="36"/>
        <end position="61"/>
    </location>
</feature>
<dbReference type="InterPro" id="IPR014001">
    <property type="entry name" value="Helicase_ATP-bd"/>
</dbReference>
<dbReference type="Proteomes" id="UP000189513">
    <property type="component" value="Unassembled WGS sequence"/>
</dbReference>
<name>A0A1V2L5G5_CYBFA</name>
<dbReference type="EMBL" id="MPUK01000005">
    <property type="protein sequence ID" value="ONH67123.1"/>
    <property type="molecule type" value="Genomic_DNA"/>
</dbReference>